<sequence>MTTDPVVQLEHEAVVIGGGLAGLTAARELLRHGVKPLVLEASQRVGGYLSPLKIALDPGHEITVDAGAESFAARDVEVADYIAGLGLDVVQPSPRSAWCFPSSGAPFPLPKTSVLGVPSDWTDPALAAALGAEGVERARADEWMNVAIGDRSNLAAFVASRMGQDVVERLVRPIAGGVHSADPGKLDVTALHPRFWEIFESAGSLTEAVREIRAAAPAGSAVSGIRGGMNQLVSTLAEQISGLGGNIAYGKAVSGLARAGNGWKVTIEGLHGDSSAIVTPRVVLALPAAQATYLLEQVGIGAVENARDIPPGSDISLVTLVVDAAQLADRGTGGLIAPGGAISAKGTTHVNSKWPWVQELLPEHTHVIRFSYGRHGEPADQSDQELIAQARADFERIYEPLTYTVHTAHVQRWPNALAPVTPQMKALSTAVAEQVDGLPGLAVTGAWMSGTGVVAVIPYTRKAVLGIV</sequence>
<comment type="caution">
    <text evidence="2">The sequence shown here is derived from an EMBL/GenBank/DDBJ whole genome shotgun (WGS) entry which is preliminary data.</text>
</comment>
<dbReference type="InterPro" id="IPR002937">
    <property type="entry name" value="Amino_oxidase"/>
</dbReference>
<evidence type="ECO:0000313" key="2">
    <source>
        <dbReference type="EMBL" id="MFD2840405.1"/>
    </source>
</evidence>
<accession>A0ABW5XEJ2</accession>
<dbReference type="Pfam" id="PF01593">
    <property type="entry name" value="Amino_oxidase"/>
    <property type="match status" value="1"/>
</dbReference>
<dbReference type="EMBL" id="JBHUOP010000003">
    <property type="protein sequence ID" value="MFD2840405.1"/>
    <property type="molecule type" value="Genomic_DNA"/>
</dbReference>
<evidence type="ECO:0000259" key="1">
    <source>
        <dbReference type="Pfam" id="PF01593"/>
    </source>
</evidence>
<dbReference type="SUPFAM" id="SSF54373">
    <property type="entry name" value="FAD-linked reductases, C-terminal domain"/>
    <property type="match status" value="1"/>
</dbReference>
<proteinExistence type="predicted"/>
<dbReference type="Proteomes" id="UP001597391">
    <property type="component" value="Unassembled WGS sequence"/>
</dbReference>
<dbReference type="Gene3D" id="1.10.3110.10">
    <property type="entry name" value="protoporphyrinogen ix oxidase, domain 3"/>
    <property type="match status" value="1"/>
</dbReference>
<organism evidence="2 3">
    <name type="scientific">Populibacterium corticicola</name>
    <dbReference type="NCBI Taxonomy" id="1812826"/>
    <lineage>
        <taxon>Bacteria</taxon>
        <taxon>Bacillati</taxon>
        <taxon>Actinomycetota</taxon>
        <taxon>Actinomycetes</taxon>
        <taxon>Micrococcales</taxon>
        <taxon>Jonesiaceae</taxon>
        <taxon>Populibacterium</taxon>
    </lineage>
</organism>
<dbReference type="InterPro" id="IPR050464">
    <property type="entry name" value="Zeta_carotene_desat/Oxidored"/>
</dbReference>
<protein>
    <submittedName>
        <fullName evidence="2">Protoporphyrinogen/coproporphyrinogen oxidase</fullName>
    </submittedName>
</protein>
<dbReference type="RefSeq" id="WP_377466240.1">
    <property type="nucleotide sequence ID" value="NZ_JBHUOP010000003.1"/>
</dbReference>
<gene>
    <name evidence="2" type="ORF">ACFSYH_07440</name>
</gene>
<name>A0ABW5XEJ2_9MICO</name>
<evidence type="ECO:0000313" key="3">
    <source>
        <dbReference type="Proteomes" id="UP001597391"/>
    </source>
</evidence>
<dbReference type="SUPFAM" id="SSF51905">
    <property type="entry name" value="FAD/NAD(P)-binding domain"/>
    <property type="match status" value="1"/>
</dbReference>
<keyword evidence="3" id="KW-1185">Reference proteome</keyword>
<dbReference type="Gene3D" id="3.50.50.60">
    <property type="entry name" value="FAD/NAD(P)-binding domain"/>
    <property type="match status" value="1"/>
</dbReference>
<feature type="domain" description="Amine oxidase" evidence="1">
    <location>
        <begin position="20"/>
        <end position="454"/>
    </location>
</feature>
<reference evidence="3" key="1">
    <citation type="journal article" date="2019" name="Int. J. Syst. Evol. Microbiol.">
        <title>The Global Catalogue of Microorganisms (GCM) 10K type strain sequencing project: providing services to taxonomists for standard genome sequencing and annotation.</title>
        <authorList>
            <consortium name="The Broad Institute Genomics Platform"/>
            <consortium name="The Broad Institute Genome Sequencing Center for Infectious Disease"/>
            <person name="Wu L."/>
            <person name="Ma J."/>
        </authorList>
    </citation>
    <scope>NUCLEOTIDE SEQUENCE [LARGE SCALE GENOMIC DNA]</scope>
    <source>
        <strain evidence="3">KCTC 33576</strain>
    </source>
</reference>
<dbReference type="Gene3D" id="3.90.660.20">
    <property type="entry name" value="Protoporphyrinogen oxidase, mitochondrial, domain 2"/>
    <property type="match status" value="1"/>
</dbReference>
<dbReference type="InterPro" id="IPR036188">
    <property type="entry name" value="FAD/NAD-bd_sf"/>
</dbReference>
<dbReference type="PANTHER" id="PTHR42923">
    <property type="entry name" value="PROTOPORPHYRINOGEN OXIDASE"/>
    <property type="match status" value="1"/>
</dbReference>
<dbReference type="PANTHER" id="PTHR42923:SF3">
    <property type="entry name" value="PROTOPORPHYRINOGEN OXIDASE"/>
    <property type="match status" value="1"/>
</dbReference>